<evidence type="ECO:0000256" key="1">
    <source>
        <dbReference type="SAM" id="MobiDB-lite"/>
    </source>
</evidence>
<proteinExistence type="predicted"/>
<reference evidence="2 3" key="1">
    <citation type="journal article" date="2009" name="Proc. Natl. Acad. Sci. U.S.A.">
        <title>The genomic basis of trophic strategy in marine bacteria.</title>
        <authorList>
            <person name="Lauro F.M."/>
            <person name="McDougald D."/>
            <person name="Thomas T."/>
            <person name="Williams T.J."/>
            <person name="Egan S."/>
            <person name="Rice S."/>
            <person name="DeMaere M.Z."/>
            <person name="Ting L."/>
            <person name="Ertan H."/>
            <person name="Johnson J."/>
            <person name="Ferriera S."/>
            <person name="Lapidus A."/>
            <person name="Anderson I."/>
            <person name="Kyrpides N."/>
            <person name="Munk A.C."/>
            <person name="Detter C."/>
            <person name="Han C.S."/>
            <person name="Brown M.V."/>
            <person name="Robb F.T."/>
            <person name="Kjelleberg S."/>
            <person name="Cavicchioli R."/>
        </authorList>
    </citation>
    <scope>NUCLEOTIDE SEQUENCE [LARGE SCALE GENOMIC DNA]</scope>
    <source>
        <strain evidence="3">DSM 13593 / LMG 18877 / RB2256</strain>
    </source>
</reference>
<accession>Q1GS95</accession>
<sequence length="82" mass="8608">MPLVSGPIRRVVPIEAQDTAFLRRHSTRPVQFTLPGPCTMTPSFRISLSFGAGAMARPIAPDSGRTPAATVGRPPNPGASDP</sequence>
<dbReference type="Proteomes" id="UP000006578">
    <property type="component" value="Chromosome"/>
</dbReference>
<protein>
    <submittedName>
        <fullName evidence="2">Uncharacterized protein</fullName>
    </submittedName>
</protein>
<evidence type="ECO:0000313" key="3">
    <source>
        <dbReference type="Proteomes" id="UP000006578"/>
    </source>
</evidence>
<dbReference type="KEGG" id="sal:Sala_1764"/>
<evidence type="ECO:0000313" key="2">
    <source>
        <dbReference type="EMBL" id="ABF53477.1"/>
    </source>
</evidence>
<keyword evidence="3" id="KW-1185">Reference proteome</keyword>
<dbReference type="STRING" id="317655.Sala_1764"/>
<dbReference type="OrthoDB" id="244285at2"/>
<name>Q1GS95_SPHAL</name>
<dbReference type="EMBL" id="CP000356">
    <property type="protein sequence ID" value="ABF53477.1"/>
    <property type="molecule type" value="Genomic_DNA"/>
</dbReference>
<dbReference type="RefSeq" id="WP_011542057.1">
    <property type="nucleotide sequence ID" value="NC_008048.1"/>
</dbReference>
<gene>
    <name evidence="2" type="ordered locus">Sala_1764</name>
</gene>
<organism evidence="2 3">
    <name type="scientific">Sphingopyxis alaskensis (strain DSM 13593 / LMG 18877 / RB2256)</name>
    <name type="common">Sphingomonas alaskensis</name>
    <dbReference type="NCBI Taxonomy" id="317655"/>
    <lineage>
        <taxon>Bacteria</taxon>
        <taxon>Pseudomonadati</taxon>
        <taxon>Pseudomonadota</taxon>
        <taxon>Alphaproteobacteria</taxon>
        <taxon>Sphingomonadales</taxon>
        <taxon>Sphingomonadaceae</taxon>
        <taxon>Sphingopyxis</taxon>
    </lineage>
</organism>
<feature type="region of interest" description="Disordered" evidence="1">
    <location>
        <begin position="56"/>
        <end position="82"/>
    </location>
</feature>
<dbReference type="AlphaFoldDB" id="Q1GS95"/>
<dbReference type="HOGENOM" id="CLU_2556497_0_0_5"/>